<gene>
    <name evidence="2" type="ORF">QTG54_005571</name>
</gene>
<name>A0AAD8YE98_9STRA</name>
<comment type="caution">
    <text evidence="2">The sequence shown here is derived from an EMBL/GenBank/DDBJ whole genome shotgun (WGS) entry which is preliminary data.</text>
</comment>
<feature type="compositionally biased region" description="Basic and acidic residues" evidence="1">
    <location>
        <begin position="560"/>
        <end position="575"/>
    </location>
</feature>
<protein>
    <submittedName>
        <fullName evidence="2">Uncharacterized protein</fullName>
    </submittedName>
</protein>
<organism evidence="2 3">
    <name type="scientific">Skeletonema marinoi</name>
    <dbReference type="NCBI Taxonomy" id="267567"/>
    <lineage>
        <taxon>Eukaryota</taxon>
        <taxon>Sar</taxon>
        <taxon>Stramenopiles</taxon>
        <taxon>Ochrophyta</taxon>
        <taxon>Bacillariophyta</taxon>
        <taxon>Coscinodiscophyceae</taxon>
        <taxon>Thalassiosirophycidae</taxon>
        <taxon>Thalassiosirales</taxon>
        <taxon>Skeletonemataceae</taxon>
        <taxon>Skeletonema</taxon>
        <taxon>Skeletonema marinoi-dohrnii complex</taxon>
    </lineage>
</organism>
<sequence>MNDSDKIFKAFSDLTATKGTYHNKWICDESLVRILHMHYKNLKDIDKMRSKLVKRLNSQSGAFDNSNTKKLYAAKFQAICPFTATKRRIYYYYVGTGLPPQMPSNASPEAALLFGFDHGADVYNGLEKLIETFSTVLQSWQGYVTTNIIQFDNDGGLTHHAIFELRNKCLYLSTAYQIALEELQVGVKWEDCCNKAASKLAPFGFNAASNGRTIMKWNRIFRQMHQFPNPDPYVANGLKRKPHIFEIFPSAAVDMSNFILDKLDHFHTQMYKLVAKYVDTPPSYSTVLRWVGYLGFKRELAKKCYYVDGHEYPEQLRHRAWFTTEYLSKLEVRSHRWVHLTQTEFSALKDSLDEEKEKEMLEKVKYSFKGDNDEDMLEFHVDKHKRLQEIANLKYGAYGGRTSTRMDPNHKPVIIFGQDEAIFHAHLSMTHQWVDPNGRRALMPKTQGVGIMISGFQSRELGWGIPITKEQLVQINANRAREEYFDKEAALAVYGTTKKKPLESSPGIVKFPYGKENGCWTGRHMNLQTEDVIDVVKVTHGDTYEYVFLFDSSSGHAKKRGDGLDAKSMKKEWHSKPSGMRNVKMERKEGYLGPHHDPSVRAMVVIGQEQTMDFTSDLDKELGPFWLTAQQREEQRHDREVELPLEQRKRRVKQKSKGKGLLQVAYERGWIDKKNYKSYLVMKYDDDGNLIPELSLRHLIASCTDFQTEKTKALITTKYHAEYAGEGIEYSWGFVKSLYRRHPLAQKKTTADFLKLVDKCISREVLTVDIIRRFSARARSYMETYKVMELEANSTETKDSSSEDSPIPHKRIETLKKILKSHRAAIDFDKGFIMKTVYVKFDMERDLLKREKKVNVSVRVKPEDRKVAAKAKNN</sequence>
<evidence type="ECO:0000256" key="1">
    <source>
        <dbReference type="SAM" id="MobiDB-lite"/>
    </source>
</evidence>
<dbReference type="Proteomes" id="UP001224775">
    <property type="component" value="Unassembled WGS sequence"/>
</dbReference>
<keyword evidence="3" id="KW-1185">Reference proteome</keyword>
<feature type="region of interest" description="Disordered" evidence="1">
    <location>
        <begin position="560"/>
        <end position="579"/>
    </location>
</feature>
<reference evidence="2" key="1">
    <citation type="submission" date="2023-06" db="EMBL/GenBank/DDBJ databases">
        <title>Survivors Of The Sea: Transcriptome response of Skeletonema marinoi to long-term dormancy.</title>
        <authorList>
            <person name="Pinder M.I.M."/>
            <person name="Kourtchenko O."/>
            <person name="Robertson E.K."/>
            <person name="Larsson T."/>
            <person name="Maumus F."/>
            <person name="Osuna-Cruz C.M."/>
            <person name="Vancaester E."/>
            <person name="Stenow R."/>
            <person name="Vandepoele K."/>
            <person name="Ploug H."/>
            <person name="Bruchert V."/>
            <person name="Godhe A."/>
            <person name="Topel M."/>
        </authorList>
    </citation>
    <scope>NUCLEOTIDE SEQUENCE</scope>
    <source>
        <strain evidence="2">R05AC</strain>
    </source>
</reference>
<evidence type="ECO:0000313" key="3">
    <source>
        <dbReference type="Proteomes" id="UP001224775"/>
    </source>
</evidence>
<accession>A0AAD8YE98</accession>
<dbReference type="AlphaFoldDB" id="A0AAD8YE98"/>
<dbReference type="EMBL" id="JATAAI010000008">
    <property type="protein sequence ID" value="KAK1743974.1"/>
    <property type="molecule type" value="Genomic_DNA"/>
</dbReference>
<proteinExistence type="predicted"/>
<evidence type="ECO:0000313" key="2">
    <source>
        <dbReference type="EMBL" id="KAK1743974.1"/>
    </source>
</evidence>